<keyword evidence="3" id="KW-1185">Reference proteome</keyword>
<protein>
    <submittedName>
        <fullName evidence="2">HEAT repeat domain-containing protein</fullName>
    </submittedName>
</protein>
<dbReference type="AlphaFoldDB" id="A0A5D0MDI1"/>
<name>A0A5D0MDI1_9BACT</name>
<dbReference type="InterPro" id="IPR011989">
    <property type="entry name" value="ARM-like"/>
</dbReference>
<dbReference type="Proteomes" id="UP000324143">
    <property type="component" value="Unassembled WGS sequence"/>
</dbReference>
<accession>A0A5D0MDI1</accession>
<evidence type="ECO:0000313" key="3">
    <source>
        <dbReference type="Proteomes" id="UP000324143"/>
    </source>
</evidence>
<reference evidence="2" key="1">
    <citation type="submission" date="2019-08" db="EMBL/GenBank/DDBJ databases">
        <title>Genomic characterization of a novel candidate phylum (ARYD3) from a high temperature, high salinity tertiary oil reservoir in north central Oklahoma, USA.</title>
        <authorList>
            <person name="Youssef N.H."/>
            <person name="Yadav A."/>
            <person name="Elshahed M.S."/>
        </authorList>
    </citation>
    <scope>NUCLEOTIDE SEQUENCE [LARGE SCALE GENOMIC DNA]</scope>
    <source>
        <strain evidence="2">ARYD3</strain>
    </source>
</reference>
<proteinExistence type="predicted"/>
<evidence type="ECO:0000313" key="2">
    <source>
        <dbReference type="EMBL" id="TYB31824.1"/>
    </source>
</evidence>
<dbReference type="InterPro" id="IPR016024">
    <property type="entry name" value="ARM-type_fold"/>
</dbReference>
<sequence length="645" mass="75858">MDLRDRFTKVFLIALQKFQLYKFDHPESQKYFEKVYALINKILSMDEELILLLTGEHVYVNDKRTHLPSNKVNLMKKFFAERPFSGFQILQGSKKDEISLFFKIMIDARKKSASWVNKTKLSYEVKNANYIYHMGAKNFAIGSESVASGSQITFSSNGSPQIIKNSTKTEGKSTDTVQSETIPSTNNSEKKSMENSVLNVVAELDQYDLNKIKENEIGIHEIEEKYNLIPWDELNYLEKSQRIAKFKALPKELIGLNFLEMFENIAYEMINEYFKNIDEFIRKNIVDRRIKVRLSIIRNFMKLVDYLKKELIVKILGTYRFLIDFTNQNFKFVSEDFKNILENITFIILKKLLKNGNFENIQNIFNKIRVNDNFRSVLSKSRMFDYIHELLLVIKKGTVSFEEKEILEDSILMMGEVSAKPLLQMLMEEEDKNMRRKLISLIVDIGEEVVPYLKRLLIDDRWFVVRNGLSILAELEVEINYSQLKPLVSHKDFRVRRELIKYLHNVGTLDSAEILKEVIFKENEPELQQLAINGLSKFANIEIMNELWNYFKEIANDGDYFSLSKLFIDEFIKYTKNENPKFLSKLYSILEFSTSFSLLSKDQVTKLKLYLINSLKKDAEEIYDAFYRKMKKSNNKEVEKISKKI</sequence>
<dbReference type="Gene3D" id="1.25.10.10">
    <property type="entry name" value="Leucine-rich Repeat Variant"/>
    <property type="match status" value="1"/>
</dbReference>
<dbReference type="EMBL" id="VSIX01000028">
    <property type="protein sequence ID" value="TYB31824.1"/>
    <property type="molecule type" value="Genomic_DNA"/>
</dbReference>
<feature type="compositionally biased region" description="Polar residues" evidence="1">
    <location>
        <begin position="174"/>
        <end position="187"/>
    </location>
</feature>
<dbReference type="SUPFAM" id="SSF48371">
    <property type="entry name" value="ARM repeat"/>
    <property type="match status" value="1"/>
</dbReference>
<organism evidence="2 3">
    <name type="scientific">Candidatus Mcinerneyibacterium aminivorans</name>
    <dbReference type="NCBI Taxonomy" id="2703815"/>
    <lineage>
        <taxon>Bacteria</taxon>
        <taxon>Candidatus Macinerneyibacteriota</taxon>
        <taxon>Candidatus Mcinerneyibacteria</taxon>
        <taxon>Candidatus Mcinerneyibacteriales</taxon>
        <taxon>Candidatus Mcinerneyibacteriaceae</taxon>
        <taxon>Candidatus Mcinerneyibacterium</taxon>
    </lineage>
</organism>
<comment type="caution">
    <text evidence="2">The sequence shown here is derived from an EMBL/GenBank/DDBJ whole genome shotgun (WGS) entry which is preliminary data.</text>
</comment>
<evidence type="ECO:0000256" key="1">
    <source>
        <dbReference type="SAM" id="MobiDB-lite"/>
    </source>
</evidence>
<gene>
    <name evidence="2" type="ORF">FXF47_02210</name>
</gene>
<feature type="region of interest" description="Disordered" evidence="1">
    <location>
        <begin position="164"/>
        <end position="189"/>
    </location>
</feature>